<sequence>MPLNKRPMEMICDNAPTTTIASDPRIIRGAMHYQRKYHYIREVIQDGEIVLKKVHTNDNLADPFTKPMQYNKHFEHAMAIGVCLDNSLK</sequence>
<protein>
    <submittedName>
        <fullName evidence="1">Uncharacterized protein</fullName>
    </submittedName>
</protein>
<accession>A0ABQ5GY11</accession>
<keyword evidence="2" id="KW-1185">Reference proteome</keyword>
<comment type="caution">
    <text evidence="1">The sequence shown here is derived from an EMBL/GenBank/DDBJ whole genome shotgun (WGS) entry which is preliminary data.</text>
</comment>
<dbReference type="EMBL" id="BQNB010018949">
    <property type="protein sequence ID" value="GJT79995.1"/>
    <property type="molecule type" value="Genomic_DNA"/>
</dbReference>
<name>A0ABQ5GY11_9ASTR</name>
<evidence type="ECO:0000313" key="1">
    <source>
        <dbReference type="EMBL" id="GJT79995.1"/>
    </source>
</evidence>
<dbReference type="CDD" id="cd09272">
    <property type="entry name" value="RNase_HI_RT_Ty1"/>
    <property type="match status" value="1"/>
</dbReference>
<evidence type="ECO:0000313" key="2">
    <source>
        <dbReference type="Proteomes" id="UP001151760"/>
    </source>
</evidence>
<organism evidence="1 2">
    <name type="scientific">Tanacetum coccineum</name>
    <dbReference type="NCBI Taxonomy" id="301880"/>
    <lineage>
        <taxon>Eukaryota</taxon>
        <taxon>Viridiplantae</taxon>
        <taxon>Streptophyta</taxon>
        <taxon>Embryophyta</taxon>
        <taxon>Tracheophyta</taxon>
        <taxon>Spermatophyta</taxon>
        <taxon>Magnoliopsida</taxon>
        <taxon>eudicotyledons</taxon>
        <taxon>Gunneridae</taxon>
        <taxon>Pentapetalae</taxon>
        <taxon>asterids</taxon>
        <taxon>campanulids</taxon>
        <taxon>Asterales</taxon>
        <taxon>Asteraceae</taxon>
        <taxon>Asteroideae</taxon>
        <taxon>Anthemideae</taxon>
        <taxon>Anthemidinae</taxon>
        <taxon>Tanacetum</taxon>
    </lineage>
</organism>
<reference evidence="1" key="2">
    <citation type="submission" date="2022-01" db="EMBL/GenBank/DDBJ databases">
        <authorList>
            <person name="Yamashiro T."/>
            <person name="Shiraishi A."/>
            <person name="Satake H."/>
            <person name="Nakayama K."/>
        </authorList>
    </citation>
    <scope>NUCLEOTIDE SEQUENCE</scope>
</reference>
<gene>
    <name evidence="1" type="ORF">Tco_1054337</name>
</gene>
<dbReference type="Proteomes" id="UP001151760">
    <property type="component" value="Unassembled WGS sequence"/>
</dbReference>
<proteinExistence type="predicted"/>
<reference evidence="1" key="1">
    <citation type="journal article" date="2022" name="Int. J. Mol. Sci.">
        <title>Draft Genome of Tanacetum Coccineum: Genomic Comparison of Closely Related Tanacetum-Family Plants.</title>
        <authorList>
            <person name="Yamashiro T."/>
            <person name="Shiraishi A."/>
            <person name="Nakayama K."/>
            <person name="Satake H."/>
        </authorList>
    </citation>
    <scope>NUCLEOTIDE SEQUENCE</scope>
</reference>